<feature type="compositionally biased region" description="Basic and acidic residues" evidence="1">
    <location>
        <begin position="8"/>
        <end position="27"/>
    </location>
</feature>
<evidence type="ECO:0000313" key="2">
    <source>
        <dbReference type="EMBL" id="EYC12533.1"/>
    </source>
</evidence>
<feature type="compositionally biased region" description="Basic and acidic residues" evidence="1">
    <location>
        <begin position="121"/>
        <end position="130"/>
    </location>
</feature>
<feature type="region of interest" description="Disordered" evidence="1">
    <location>
        <begin position="1"/>
        <end position="165"/>
    </location>
</feature>
<feature type="compositionally biased region" description="Basic and acidic residues" evidence="1">
    <location>
        <begin position="85"/>
        <end position="113"/>
    </location>
</feature>
<organism evidence="2 3">
    <name type="scientific">Ancylostoma ceylanicum</name>
    <dbReference type="NCBI Taxonomy" id="53326"/>
    <lineage>
        <taxon>Eukaryota</taxon>
        <taxon>Metazoa</taxon>
        <taxon>Ecdysozoa</taxon>
        <taxon>Nematoda</taxon>
        <taxon>Chromadorea</taxon>
        <taxon>Rhabditida</taxon>
        <taxon>Rhabditina</taxon>
        <taxon>Rhabditomorpha</taxon>
        <taxon>Strongyloidea</taxon>
        <taxon>Ancylostomatidae</taxon>
        <taxon>Ancylostomatinae</taxon>
        <taxon>Ancylostoma</taxon>
    </lineage>
</organism>
<comment type="caution">
    <text evidence="2">The sequence shown here is derived from an EMBL/GenBank/DDBJ whole genome shotgun (WGS) entry which is preliminary data.</text>
</comment>
<evidence type="ECO:0000313" key="3">
    <source>
        <dbReference type="Proteomes" id="UP000024635"/>
    </source>
</evidence>
<name>A0A016UD90_9BILA</name>
<feature type="compositionally biased region" description="Basic and acidic residues" evidence="1">
    <location>
        <begin position="36"/>
        <end position="70"/>
    </location>
</feature>
<proteinExistence type="predicted"/>
<protein>
    <submittedName>
        <fullName evidence="2">Uncharacterized protein</fullName>
    </submittedName>
</protein>
<keyword evidence="3" id="KW-1185">Reference proteome</keyword>
<accession>A0A016UD90</accession>
<feature type="compositionally biased region" description="Basic and acidic residues" evidence="1">
    <location>
        <begin position="140"/>
        <end position="153"/>
    </location>
</feature>
<sequence length="236" mass="26427">MQRKTSPGRKDEKTTKESNARMEERMLNTDQTFDEWNGKNEKKTVKKESKLTDEEKKPREVRRGSADKGRATQAKKVAKDGSGTSEEKKTKQENKNEDKVPVKETRGAVEVKMKRQSSVASDEKPPKKDAGAQSLQGKGKPKDGGQTKYEKSPVDSPNLESHAEAIHERRKIFSVSLPRTIVTDPAADVEIVIGDDGKPVFHPTITPKAEEILQELTDIILADEKKEERAPKFIHA</sequence>
<evidence type="ECO:0000256" key="1">
    <source>
        <dbReference type="SAM" id="MobiDB-lite"/>
    </source>
</evidence>
<dbReference type="Proteomes" id="UP000024635">
    <property type="component" value="Unassembled WGS sequence"/>
</dbReference>
<dbReference type="OrthoDB" id="5876573at2759"/>
<reference evidence="3" key="1">
    <citation type="journal article" date="2015" name="Nat. Genet.">
        <title>The genome and transcriptome of the zoonotic hookworm Ancylostoma ceylanicum identify infection-specific gene families.</title>
        <authorList>
            <person name="Schwarz E.M."/>
            <person name="Hu Y."/>
            <person name="Antoshechkin I."/>
            <person name="Miller M.M."/>
            <person name="Sternberg P.W."/>
            <person name="Aroian R.V."/>
        </authorList>
    </citation>
    <scope>NUCLEOTIDE SEQUENCE</scope>
    <source>
        <strain evidence="3">HY135</strain>
    </source>
</reference>
<dbReference type="EMBL" id="JARK01001383">
    <property type="protein sequence ID" value="EYC12533.1"/>
    <property type="molecule type" value="Genomic_DNA"/>
</dbReference>
<dbReference type="AlphaFoldDB" id="A0A016UD90"/>
<gene>
    <name evidence="2" type="primary">Acey_s0047.g1534</name>
    <name evidence="2" type="ORF">Y032_0047g1534</name>
</gene>